<dbReference type="AlphaFoldDB" id="A0A426ZHS0"/>
<sequence>MRINVHVMTKLCMAIFTGTQPRRGINVHVMTRLGFARARARARATQVSTCKQGVGLHGRDPRRIRLGRDKDYWALRPKYGPI</sequence>
<comment type="caution">
    <text evidence="1">The sequence shown here is derived from an EMBL/GenBank/DDBJ whole genome shotgun (WGS) entry which is preliminary data.</text>
</comment>
<evidence type="ECO:0000313" key="2">
    <source>
        <dbReference type="Proteomes" id="UP000287651"/>
    </source>
</evidence>
<protein>
    <submittedName>
        <fullName evidence="1">Uncharacterized protein</fullName>
    </submittedName>
</protein>
<accession>A0A426ZHS0</accession>
<proteinExistence type="predicted"/>
<dbReference type="EMBL" id="AMZH03006555">
    <property type="protein sequence ID" value="RRT63543.1"/>
    <property type="molecule type" value="Genomic_DNA"/>
</dbReference>
<gene>
    <name evidence="1" type="ORF">B296_00015300</name>
</gene>
<evidence type="ECO:0000313" key="1">
    <source>
        <dbReference type="EMBL" id="RRT63543.1"/>
    </source>
</evidence>
<name>A0A426ZHS0_ENSVE</name>
<dbReference type="Proteomes" id="UP000287651">
    <property type="component" value="Unassembled WGS sequence"/>
</dbReference>
<organism evidence="1 2">
    <name type="scientific">Ensete ventricosum</name>
    <name type="common">Abyssinian banana</name>
    <name type="synonym">Musa ensete</name>
    <dbReference type="NCBI Taxonomy" id="4639"/>
    <lineage>
        <taxon>Eukaryota</taxon>
        <taxon>Viridiplantae</taxon>
        <taxon>Streptophyta</taxon>
        <taxon>Embryophyta</taxon>
        <taxon>Tracheophyta</taxon>
        <taxon>Spermatophyta</taxon>
        <taxon>Magnoliopsida</taxon>
        <taxon>Liliopsida</taxon>
        <taxon>Zingiberales</taxon>
        <taxon>Musaceae</taxon>
        <taxon>Ensete</taxon>
    </lineage>
</organism>
<reference evidence="1 2" key="1">
    <citation type="journal article" date="2014" name="Agronomy (Basel)">
        <title>A Draft Genome Sequence for Ensete ventricosum, the Drought-Tolerant Tree Against Hunger.</title>
        <authorList>
            <person name="Harrison J."/>
            <person name="Moore K.A."/>
            <person name="Paszkiewicz K."/>
            <person name="Jones T."/>
            <person name="Grant M."/>
            <person name="Ambacheew D."/>
            <person name="Muzemil S."/>
            <person name="Studholme D.J."/>
        </authorList>
    </citation>
    <scope>NUCLEOTIDE SEQUENCE [LARGE SCALE GENOMIC DNA]</scope>
</reference>